<accession>A0A395H257</accession>
<protein>
    <submittedName>
        <fullName evidence="1">Uncharacterized protein</fullName>
    </submittedName>
</protein>
<dbReference type="VEuPathDB" id="FungiDB:BO80DRAFT_64362"/>
<sequence>MGSPQGAILMAKITPLQRVCGQRSLHVPVDHLEYNRAYTRSLTRHVNGSTRQNQYNLSIMPRHTLKHYIAARFIVMLSRMIYGRLLFPYNTTRPLACCHIPVLDQSYHVMMLLSMQSLSQQCSSVISCPVHASNLEEPGILVPAFHLSTSGTSYPPGGWLTPNHGISHGFVLLLKVPIDRVNHLFAMQIANR</sequence>
<dbReference type="GeneID" id="37229531"/>
<dbReference type="AlphaFoldDB" id="A0A395H257"/>
<dbReference type="EMBL" id="KZ824436">
    <property type="protein sequence ID" value="RAL01285.1"/>
    <property type="molecule type" value="Genomic_DNA"/>
</dbReference>
<name>A0A395H257_9EURO</name>
<gene>
    <name evidence="1" type="ORF">BO80DRAFT_64362</name>
</gene>
<dbReference type="Proteomes" id="UP000249402">
    <property type="component" value="Unassembled WGS sequence"/>
</dbReference>
<organism evidence="1 2">
    <name type="scientific">Aspergillus ibericus CBS 121593</name>
    <dbReference type="NCBI Taxonomy" id="1448316"/>
    <lineage>
        <taxon>Eukaryota</taxon>
        <taxon>Fungi</taxon>
        <taxon>Dikarya</taxon>
        <taxon>Ascomycota</taxon>
        <taxon>Pezizomycotina</taxon>
        <taxon>Eurotiomycetes</taxon>
        <taxon>Eurotiomycetidae</taxon>
        <taxon>Eurotiales</taxon>
        <taxon>Aspergillaceae</taxon>
        <taxon>Aspergillus</taxon>
        <taxon>Aspergillus subgen. Circumdati</taxon>
    </lineage>
</organism>
<dbReference type="OrthoDB" id="10530718at2759"/>
<proteinExistence type="predicted"/>
<evidence type="ECO:0000313" key="1">
    <source>
        <dbReference type="EMBL" id="RAL01285.1"/>
    </source>
</evidence>
<reference evidence="1 2" key="1">
    <citation type="submission" date="2018-02" db="EMBL/GenBank/DDBJ databases">
        <title>The genomes of Aspergillus section Nigri reveals drivers in fungal speciation.</title>
        <authorList>
            <consortium name="DOE Joint Genome Institute"/>
            <person name="Vesth T.C."/>
            <person name="Nybo J."/>
            <person name="Theobald S."/>
            <person name="Brandl J."/>
            <person name="Frisvad J.C."/>
            <person name="Nielsen K.F."/>
            <person name="Lyhne E.K."/>
            <person name="Kogle M.E."/>
            <person name="Kuo A."/>
            <person name="Riley R."/>
            <person name="Clum A."/>
            <person name="Nolan M."/>
            <person name="Lipzen A."/>
            <person name="Salamov A."/>
            <person name="Henrissat B."/>
            <person name="Wiebenga A."/>
            <person name="De vries R.P."/>
            <person name="Grigoriev I.V."/>
            <person name="Mortensen U.H."/>
            <person name="Andersen M.R."/>
            <person name="Baker S.E."/>
        </authorList>
    </citation>
    <scope>NUCLEOTIDE SEQUENCE [LARGE SCALE GENOMIC DNA]</scope>
    <source>
        <strain evidence="1 2">CBS 121593</strain>
    </source>
</reference>
<keyword evidence="2" id="KW-1185">Reference proteome</keyword>
<evidence type="ECO:0000313" key="2">
    <source>
        <dbReference type="Proteomes" id="UP000249402"/>
    </source>
</evidence>
<dbReference type="RefSeq" id="XP_025575612.1">
    <property type="nucleotide sequence ID" value="XM_025724666.1"/>
</dbReference>